<keyword evidence="2" id="KW-1185">Reference proteome</keyword>
<gene>
    <name evidence="1" type="ORF">LSH36_625g01013</name>
</gene>
<proteinExistence type="predicted"/>
<evidence type="ECO:0000313" key="2">
    <source>
        <dbReference type="Proteomes" id="UP001208570"/>
    </source>
</evidence>
<protein>
    <submittedName>
        <fullName evidence="1">Uncharacterized protein</fullName>
    </submittedName>
</protein>
<dbReference type="EMBL" id="JAODUP010000625">
    <property type="protein sequence ID" value="KAK2146194.1"/>
    <property type="molecule type" value="Genomic_DNA"/>
</dbReference>
<dbReference type="Proteomes" id="UP001208570">
    <property type="component" value="Unassembled WGS sequence"/>
</dbReference>
<accession>A0AAD9J4E6</accession>
<evidence type="ECO:0000313" key="1">
    <source>
        <dbReference type="EMBL" id="KAK2146194.1"/>
    </source>
</evidence>
<dbReference type="AlphaFoldDB" id="A0AAD9J4E6"/>
<reference evidence="1" key="1">
    <citation type="journal article" date="2023" name="Mol. Biol. Evol.">
        <title>Third-Generation Sequencing Reveals the Adaptive Role of the Epigenome in Three Deep-Sea Polychaetes.</title>
        <authorList>
            <person name="Perez M."/>
            <person name="Aroh O."/>
            <person name="Sun Y."/>
            <person name="Lan Y."/>
            <person name="Juniper S.K."/>
            <person name="Young C.R."/>
            <person name="Angers B."/>
            <person name="Qian P.Y."/>
        </authorList>
    </citation>
    <scope>NUCLEOTIDE SEQUENCE</scope>
    <source>
        <strain evidence="1">P08H-3</strain>
    </source>
</reference>
<name>A0AAD9J4E6_9ANNE</name>
<sequence>MEVKTEASDIEDSYHVLETSRYNTENTNLQTSRNIHNTEDELQMIKEEKIKNLDQGIKGPYADSWQQKSISFFFRGVYDWIDLTLFTDYDMINVKFCKIIPPNADNVNDHRPLRLPMEMHVPLTEAGVTIDQSKKVPFTFWNRQMNNKRNHLKMSCIIHWTLCCTEI</sequence>
<organism evidence="1 2">
    <name type="scientific">Paralvinella palmiformis</name>
    <dbReference type="NCBI Taxonomy" id="53620"/>
    <lineage>
        <taxon>Eukaryota</taxon>
        <taxon>Metazoa</taxon>
        <taxon>Spiralia</taxon>
        <taxon>Lophotrochozoa</taxon>
        <taxon>Annelida</taxon>
        <taxon>Polychaeta</taxon>
        <taxon>Sedentaria</taxon>
        <taxon>Canalipalpata</taxon>
        <taxon>Terebellida</taxon>
        <taxon>Terebelliformia</taxon>
        <taxon>Alvinellidae</taxon>
        <taxon>Paralvinella</taxon>
    </lineage>
</organism>
<comment type="caution">
    <text evidence="1">The sequence shown here is derived from an EMBL/GenBank/DDBJ whole genome shotgun (WGS) entry which is preliminary data.</text>
</comment>